<keyword evidence="4" id="KW-1003">Cell membrane</keyword>
<name>A0A7W3T5P5_9ACTN</name>
<evidence type="ECO:0000313" key="9">
    <source>
        <dbReference type="EMBL" id="MBB0231438.1"/>
    </source>
</evidence>
<feature type="transmembrane region" description="Helical" evidence="8">
    <location>
        <begin position="6"/>
        <end position="24"/>
    </location>
</feature>
<dbReference type="PANTHER" id="PTHR34702:SF1">
    <property type="entry name" value="NA(+)_H(+) ANTIPORTER SUBUNIT F"/>
    <property type="match status" value="1"/>
</dbReference>
<evidence type="ECO:0000256" key="6">
    <source>
        <dbReference type="ARBA" id="ARBA00022989"/>
    </source>
</evidence>
<organism evidence="9 10">
    <name type="scientific">Streptomyces calidiresistens</name>
    <dbReference type="NCBI Taxonomy" id="1485586"/>
    <lineage>
        <taxon>Bacteria</taxon>
        <taxon>Bacillati</taxon>
        <taxon>Actinomycetota</taxon>
        <taxon>Actinomycetes</taxon>
        <taxon>Kitasatosporales</taxon>
        <taxon>Streptomycetaceae</taxon>
        <taxon>Streptomyces</taxon>
    </lineage>
</organism>
<dbReference type="PANTHER" id="PTHR34702">
    <property type="entry name" value="NA(+)/H(+) ANTIPORTER SUBUNIT F1"/>
    <property type="match status" value="1"/>
</dbReference>
<protein>
    <submittedName>
        <fullName evidence="9">Pesticidal protein Cry26Aa</fullName>
    </submittedName>
</protein>
<dbReference type="Pfam" id="PF04066">
    <property type="entry name" value="MrpF_PhaF"/>
    <property type="match status" value="1"/>
</dbReference>
<evidence type="ECO:0000256" key="5">
    <source>
        <dbReference type="ARBA" id="ARBA00022692"/>
    </source>
</evidence>
<feature type="transmembrane region" description="Helical" evidence="8">
    <location>
        <begin position="57"/>
        <end position="77"/>
    </location>
</feature>
<feature type="transmembrane region" description="Helical" evidence="8">
    <location>
        <begin position="31"/>
        <end position="51"/>
    </location>
</feature>
<keyword evidence="5 8" id="KW-0812">Transmembrane</keyword>
<keyword evidence="3" id="KW-0813">Transport</keyword>
<proteinExistence type="inferred from homology"/>
<dbReference type="AlphaFoldDB" id="A0A7W3T5P5"/>
<dbReference type="EMBL" id="VKHS01000516">
    <property type="protein sequence ID" value="MBB0231438.1"/>
    <property type="molecule type" value="Genomic_DNA"/>
</dbReference>
<gene>
    <name evidence="9" type="ORF">FOE67_18475</name>
</gene>
<sequence>MTVLDAALLVLALSLIVAIVRIVLGPTDADRVIAVDFGFVVFVAAVALLAVRAEAPAMLDLVLVATLVGFLSTVALARRVERGAR</sequence>
<evidence type="ECO:0000256" key="4">
    <source>
        <dbReference type="ARBA" id="ARBA00022475"/>
    </source>
</evidence>
<keyword evidence="10" id="KW-1185">Reference proteome</keyword>
<reference evidence="10" key="1">
    <citation type="submission" date="2019-10" db="EMBL/GenBank/DDBJ databases">
        <title>Streptomyces sp. nov., a novel actinobacterium isolated from alkaline environment.</title>
        <authorList>
            <person name="Golinska P."/>
        </authorList>
    </citation>
    <scope>NUCLEOTIDE SEQUENCE [LARGE SCALE GENOMIC DNA]</scope>
    <source>
        <strain evidence="10">DSM 42108</strain>
    </source>
</reference>
<comment type="caution">
    <text evidence="9">The sequence shown here is derived from an EMBL/GenBank/DDBJ whole genome shotgun (WGS) entry which is preliminary data.</text>
</comment>
<keyword evidence="6 8" id="KW-1133">Transmembrane helix</keyword>
<evidence type="ECO:0000256" key="8">
    <source>
        <dbReference type="SAM" id="Phobius"/>
    </source>
</evidence>
<accession>A0A7W3T5P5</accession>
<evidence type="ECO:0000256" key="2">
    <source>
        <dbReference type="ARBA" id="ARBA00009212"/>
    </source>
</evidence>
<dbReference type="Proteomes" id="UP000530234">
    <property type="component" value="Unassembled WGS sequence"/>
</dbReference>
<dbReference type="GO" id="GO:0005886">
    <property type="term" value="C:plasma membrane"/>
    <property type="evidence" value="ECO:0007669"/>
    <property type="project" value="UniProtKB-SubCell"/>
</dbReference>
<keyword evidence="7 8" id="KW-0472">Membrane</keyword>
<evidence type="ECO:0000313" key="10">
    <source>
        <dbReference type="Proteomes" id="UP000530234"/>
    </source>
</evidence>
<evidence type="ECO:0000256" key="3">
    <source>
        <dbReference type="ARBA" id="ARBA00022448"/>
    </source>
</evidence>
<dbReference type="InterPro" id="IPR007208">
    <property type="entry name" value="MrpF/PhaF-like"/>
</dbReference>
<evidence type="ECO:0000256" key="7">
    <source>
        <dbReference type="ARBA" id="ARBA00023136"/>
    </source>
</evidence>
<dbReference type="GO" id="GO:0015385">
    <property type="term" value="F:sodium:proton antiporter activity"/>
    <property type="evidence" value="ECO:0007669"/>
    <property type="project" value="TreeGrafter"/>
</dbReference>
<comment type="subcellular location">
    <subcellularLocation>
        <location evidence="1">Cell membrane</location>
        <topology evidence="1">Multi-pass membrane protein</topology>
    </subcellularLocation>
</comment>
<comment type="similarity">
    <text evidence="2">Belongs to the CPA3 antiporters (TC 2.A.63) subunit F family.</text>
</comment>
<evidence type="ECO:0000256" key="1">
    <source>
        <dbReference type="ARBA" id="ARBA00004651"/>
    </source>
</evidence>